<feature type="domain" description="C-JID" evidence="3">
    <location>
        <begin position="399"/>
        <end position="546"/>
    </location>
</feature>
<reference evidence="5 6" key="1">
    <citation type="journal article" date="2023" name="G3 (Bethesda)">
        <title>A chromosome-length genome assembly and annotation of blackberry (Rubus argutus, cv. 'Hillquist').</title>
        <authorList>
            <person name="Bruna T."/>
            <person name="Aryal R."/>
            <person name="Dudchenko O."/>
            <person name="Sargent D.J."/>
            <person name="Mead D."/>
            <person name="Buti M."/>
            <person name="Cavallini A."/>
            <person name="Hytonen T."/>
            <person name="Andres J."/>
            <person name="Pham M."/>
            <person name="Weisz D."/>
            <person name="Mascagni F."/>
            <person name="Usai G."/>
            <person name="Natali L."/>
            <person name="Bassil N."/>
            <person name="Fernandez G.E."/>
            <person name="Lomsadze A."/>
            <person name="Armour M."/>
            <person name="Olukolu B."/>
            <person name="Poorten T."/>
            <person name="Britton C."/>
            <person name="Davik J."/>
            <person name="Ashrafi H."/>
            <person name="Aiden E.L."/>
            <person name="Borodovsky M."/>
            <person name="Worthington M."/>
        </authorList>
    </citation>
    <scope>NUCLEOTIDE SEQUENCE [LARGE SCALE GENOMIC DNA]</scope>
    <source>
        <strain evidence="5">PI 553951</strain>
    </source>
</reference>
<dbReference type="Pfam" id="PF20160">
    <property type="entry name" value="C-JID"/>
    <property type="match status" value="1"/>
</dbReference>
<sequence>MELVDVPNVSKCLNIVSINLEGCEKLVEVPSYFENLHKLTYLDLRGCPRLKSLPAVIPSNLEFLLLGTYGSDFSALPSSIWSHEKLVELDLKGFYRIENLPNSIWRLYSLTSLDFSGTSIEGLPSSIECLSRVVSIRLRGCDKLVSLPTSICKLKSLKKLELYGCRIFKFFPEILEPMECLEVLNLCGTEITELHKSIGTLVGLKKLNLAYCKTLVSVPDSICKLNRLEAFRLDGCPKLKKLPFSSSFILWSSISNLELGGCTSLEEIPDGLMICLTSLTSLVIWNCQRLQSLTELPCRLRILDVDGCTNLRVVSFTMAAVTQGLDQLWDAHYPGETEEKYSFRSCINLEENAKNNIIDNAQLRIMRMATAYSKRKQINHEFKNVSWFDEYYSVGIVYPGNEIPPWFRYQTEGSSITIKLPVDPSHTNTNFWQMCLCAVLTIDEDEDGDWFRYIRQYIHPKCKSNFTTNNSDSSQFNITMPELSELDYGKLDYISLDQSEVFMWYLADWSTHVSNASEASFEFYLDGEDLNHIKVKRCGVCFLYSQGQDVVAVYQDVGEPKLEQVISRNDEASGSV</sequence>
<evidence type="ECO:0000313" key="5">
    <source>
        <dbReference type="EMBL" id="KAK9923706.1"/>
    </source>
</evidence>
<dbReference type="SUPFAM" id="SSF52058">
    <property type="entry name" value="L domain-like"/>
    <property type="match status" value="1"/>
</dbReference>
<dbReference type="AlphaFoldDB" id="A0AAW1WII9"/>
<keyword evidence="2" id="KW-0677">Repeat</keyword>
<dbReference type="Pfam" id="PF23598">
    <property type="entry name" value="LRR_14"/>
    <property type="match status" value="1"/>
</dbReference>
<feature type="domain" description="Disease resistance R13L4/SHOC-2-like LRR" evidence="4">
    <location>
        <begin position="102"/>
        <end position="303"/>
    </location>
</feature>
<dbReference type="InterPro" id="IPR045344">
    <property type="entry name" value="C-JID"/>
</dbReference>
<comment type="caution">
    <text evidence="5">The sequence shown here is derived from an EMBL/GenBank/DDBJ whole genome shotgun (WGS) entry which is preliminary data.</text>
</comment>
<proteinExistence type="predicted"/>
<dbReference type="InterPro" id="IPR055414">
    <property type="entry name" value="LRR_R13L4/SHOC2-like"/>
</dbReference>
<organism evidence="5 6">
    <name type="scientific">Rubus argutus</name>
    <name type="common">Southern blackberry</name>
    <dbReference type="NCBI Taxonomy" id="59490"/>
    <lineage>
        <taxon>Eukaryota</taxon>
        <taxon>Viridiplantae</taxon>
        <taxon>Streptophyta</taxon>
        <taxon>Embryophyta</taxon>
        <taxon>Tracheophyta</taxon>
        <taxon>Spermatophyta</taxon>
        <taxon>Magnoliopsida</taxon>
        <taxon>eudicotyledons</taxon>
        <taxon>Gunneridae</taxon>
        <taxon>Pentapetalae</taxon>
        <taxon>rosids</taxon>
        <taxon>fabids</taxon>
        <taxon>Rosales</taxon>
        <taxon>Rosaceae</taxon>
        <taxon>Rosoideae</taxon>
        <taxon>Rosoideae incertae sedis</taxon>
        <taxon>Rubus</taxon>
    </lineage>
</organism>
<evidence type="ECO:0000313" key="6">
    <source>
        <dbReference type="Proteomes" id="UP001457282"/>
    </source>
</evidence>
<keyword evidence="1" id="KW-0433">Leucine-rich repeat</keyword>
<dbReference type="EMBL" id="JBEDUW010000006">
    <property type="protein sequence ID" value="KAK9923706.1"/>
    <property type="molecule type" value="Genomic_DNA"/>
</dbReference>
<dbReference type="PANTHER" id="PTHR47186">
    <property type="entry name" value="LEUCINE-RICH REPEAT-CONTAINING PROTEIN 57"/>
    <property type="match status" value="1"/>
</dbReference>
<evidence type="ECO:0000259" key="3">
    <source>
        <dbReference type="Pfam" id="PF20160"/>
    </source>
</evidence>
<dbReference type="PANTHER" id="PTHR47186:SF61">
    <property type="entry name" value="LEUCINE-RICH REPEAT-CONTAINING PROTEIN 57-RELATED"/>
    <property type="match status" value="1"/>
</dbReference>
<dbReference type="Gene3D" id="3.80.10.10">
    <property type="entry name" value="Ribonuclease Inhibitor"/>
    <property type="match status" value="2"/>
</dbReference>
<dbReference type="Proteomes" id="UP001457282">
    <property type="component" value="Unassembled WGS sequence"/>
</dbReference>
<dbReference type="InterPro" id="IPR032675">
    <property type="entry name" value="LRR_dom_sf"/>
</dbReference>
<keyword evidence="6" id="KW-1185">Reference proteome</keyword>
<evidence type="ECO:0000259" key="4">
    <source>
        <dbReference type="Pfam" id="PF23598"/>
    </source>
</evidence>
<gene>
    <name evidence="5" type="ORF">M0R45_032110</name>
</gene>
<name>A0AAW1WII9_RUBAR</name>
<evidence type="ECO:0000256" key="2">
    <source>
        <dbReference type="ARBA" id="ARBA00022737"/>
    </source>
</evidence>
<evidence type="ECO:0000256" key="1">
    <source>
        <dbReference type="ARBA" id="ARBA00022614"/>
    </source>
</evidence>
<protein>
    <submittedName>
        <fullName evidence="5">Uncharacterized protein</fullName>
    </submittedName>
</protein>
<accession>A0AAW1WII9</accession>